<dbReference type="Proteomes" id="UP000315295">
    <property type="component" value="Unassembled WGS sequence"/>
</dbReference>
<evidence type="ECO:0000313" key="2">
    <source>
        <dbReference type="EMBL" id="TQD95907.1"/>
    </source>
</evidence>
<sequence>MAEDWTEEEMGRGILTGDEEHNRLEGKKGRSMYEQKEKKKNYKNKKKKRRKMTRQRRGKEEKIEEEKEKWQPTPAKARVSA</sequence>
<accession>A0A540MAY7</accession>
<gene>
    <name evidence="2" type="ORF">C1H46_018485</name>
</gene>
<dbReference type="EMBL" id="VIEB01000303">
    <property type="protein sequence ID" value="TQD95907.1"/>
    <property type="molecule type" value="Genomic_DNA"/>
</dbReference>
<organism evidence="2 3">
    <name type="scientific">Malus baccata</name>
    <name type="common">Siberian crab apple</name>
    <name type="synonym">Pyrus baccata</name>
    <dbReference type="NCBI Taxonomy" id="106549"/>
    <lineage>
        <taxon>Eukaryota</taxon>
        <taxon>Viridiplantae</taxon>
        <taxon>Streptophyta</taxon>
        <taxon>Embryophyta</taxon>
        <taxon>Tracheophyta</taxon>
        <taxon>Spermatophyta</taxon>
        <taxon>Magnoliopsida</taxon>
        <taxon>eudicotyledons</taxon>
        <taxon>Gunneridae</taxon>
        <taxon>Pentapetalae</taxon>
        <taxon>rosids</taxon>
        <taxon>fabids</taxon>
        <taxon>Rosales</taxon>
        <taxon>Rosaceae</taxon>
        <taxon>Amygdaloideae</taxon>
        <taxon>Maleae</taxon>
        <taxon>Malus</taxon>
    </lineage>
</organism>
<evidence type="ECO:0000256" key="1">
    <source>
        <dbReference type="SAM" id="MobiDB-lite"/>
    </source>
</evidence>
<keyword evidence="3" id="KW-1185">Reference proteome</keyword>
<feature type="region of interest" description="Disordered" evidence="1">
    <location>
        <begin position="1"/>
        <end position="81"/>
    </location>
</feature>
<feature type="compositionally biased region" description="Basic and acidic residues" evidence="1">
    <location>
        <begin position="58"/>
        <end position="70"/>
    </location>
</feature>
<evidence type="ECO:0000313" key="3">
    <source>
        <dbReference type="Proteomes" id="UP000315295"/>
    </source>
</evidence>
<comment type="caution">
    <text evidence="2">The sequence shown here is derived from an EMBL/GenBank/DDBJ whole genome shotgun (WGS) entry which is preliminary data.</text>
</comment>
<name>A0A540MAY7_MALBA</name>
<proteinExistence type="predicted"/>
<feature type="compositionally biased region" description="Basic and acidic residues" evidence="1">
    <location>
        <begin position="18"/>
        <end position="37"/>
    </location>
</feature>
<reference evidence="2 3" key="1">
    <citation type="journal article" date="2019" name="G3 (Bethesda)">
        <title>Sequencing of a Wild Apple (Malus baccata) Genome Unravels the Differences Between Cultivated and Wild Apple Species Regarding Disease Resistance and Cold Tolerance.</title>
        <authorList>
            <person name="Chen X."/>
        </authorList>
    </citation>
    <scope>NUCLEOTIDE SEQUENCE [LARGE SCALE GENOMIC DNA]</scope>
    <source>
        <strain evidence="3">cv. Shandingzi</strain>
        <tissue evidence="2">Leaves</tissue>
    </source>
</reference>
<dbReference type="AlphaFoldDB" id="A0A540MAY7"/>
<feature type="compositionally biased region" description="Basic residues" evidence="1">
    <location>
        <begin position="38"/>
        <end position="57"/>
    </location>
</feature>
<protein>
    <submittedName>
        <fullName evidence="2">Uncharacterized protein</fullName>
    </submittedName>
</protein>